<dbReference type="eggNOG" id="COG3712">
    <property type="taxonomic scope" value="Bacteria"/>
</dbReference>
<dbReference type="InterPro" id="IPR013320">
    <property type="entry name" value="ConA-like_dom_sf"/>
</dbReference>
<keyword evidence="6" id="KW-1185">Reference proteome</keyword>
<dbReference type="PANTHER" id="PTHR30273">
    <property type="entry name" value="PERIPLASMIC SIGNAL SENSOR AND SIGMA FACTOR ACTIVATOR FECR-RELATED"/>
    <property type="match status" value="1"/>
</dbReference>
<dbReference type="AlphaFoldDB" id="D2R920"/>
<accession>D2R920</accession>
<keyword evidence="2" id="KW-1015">Disulfide bond</keyword>
<dbReference type="Proteomes" id="UP000001887">
    <property type="component" value="Chromosome"/>
</dbReference>
<evidence type="ECO:0000256" key="3">
    <source>
        <dbReference type="SAM" id="Phobius"/>
    </source>
</evidence>
<dbReference type="GO" id="GO:0016989">
    <property type="term" value="F:sigma factor antagonist activity"/>
    <property type="evidence" value="ECO:0007669"/>
    <property type="project" value="TreeGrafter"/>
</dbReference>
<keyword evidence="3" id="KW-1133">Transmembrane helix</keyword>
<dbReference type="InterPro" id="IPR006558">
    <property type="entry name" value="LamG-like"/>
</dbReference>
<dbReference type="PANTHER" id="PTHR30273:SF2">
    <property type="entry name" value="PROTEIN FECR"/>
    <property type="match status" value="1"/>
</dbReference>
<evidence type="ECO:0000256" key="2">
    <source>
        <dbReference type="ARBA" id="ARBA00023157"/>
    </source>
</evidence>
<dbReference type="EMBL" id="CP001848">
    <property type="protein sequence ID" value="ADB15847.1"/>
    <property type="molecule type" value="Genomic_DNA"/>
</dbReference>
<dbReference type="InterPro" id="IPR006860">
    <property type="entry name" value="FecR"/>
</dbReference>
<dbReference type="KEGG" id="psl:Psta_1166"/>
<dbReference type="Pfam" id="PF13385">
    <property type="entry name" value="Laminin_G_3"/>
    <property type="match status" value="1"/>
</dbReference>
<reference evidence="5 6" key="1">
    <citation type="journal article" date="2009" name="Stand. Genomic Sci.">
        <title>Complete genome sequence of Pirellula staleyi type strain (ATCC 27377).</title>
        <authorList>
            <person name="Clum A."/>
            <person name="Tindall B.J."/>
            <person name="Sikorski J."/>
            <person name="Ivanova N."/>
            <person name="Mavrommatis K."/>
            <person name="Lucas S."/>
            <person name="Glavina del Rio T."/>
            <person name="Nolan M."/>
            <person name="Chen F."/>
            <person name="Tice H."/>
            <person name="Pitluck S."/>
            <person name="Cheng J.F."/>
            <person name="Chertkov O."/>
            <person name="Brettin T."/>
            <person name="Han C."/>
            <person name="Detter J.C."/>
            <person name="Kuske C."/>
            <person name="Bruce D."/>
            <person name="Goodwin L."/>
            <person name="Ovchinikova G."/>
            <person name="Pati A."/>
            <person name="Mikhailova N."/>
            <person name="Chen A."/>
            <person name="Palaniappan K."/>
            <person name="Land M."/>
            <person name="Hauser L."/>
            <person name="Chang Y.J."/>
            <person name="Jeffries C.D."/>
            <person name="Chain P."/>
            <person name="Rohde M."/>
            <person name="Goker M."/>
            <person name="Bristow J."/>
            <person name="Eisen J.A."/>
            <person name="Markowitz V."/>
            <person name="Hugenholtz P."/>
            <person name="Kyrpides N.C."/>
            <person name="Klenk H.P."/>
            <person name="Lapidus A."/>
        </authorList>
    </citation>
    <scope>NUCLEOTIDE SEQUENCE [LARGE SCALE GENOMIC DNA]</scope>
    <source>
        <strain evidence="6">ATCC 27377 / DSM 6068 / ICPB 4128</strain>
    </source>
</reference>
<keyword evidence="1" id="KW-0732">Signal</keyword>
<dbReference type="Pfam" id="PF04773">
    <property type="entry name" value="FecR"/>
    <property type="match status" value="1"/>
</dbReference>
<dbReference type="InterPro" id="IPR012373">
    <property type="entry name" value="Ferrdict_sens_TM"/>
</dbReference>
<dbReference type="Gene3D" id="2.60.120.1440">
    <property type="match status" value="1"/>
</dbReference>
<dbReference type="STRING" id="530564.Psta_1166"/>
<dbReference type="OrthoDB" id="258532at2"/>
<evidence type="ECO:0000259" key="4">
    <source>
        <dbReference type="SMART" id="SM00560"/>
    </source>
</evidence>
<dbReference type="Gene3D" id="2.60.120.200">
    <property type="match status" value="1"/>
</dbReference>
<evidence type="ECO:0000256" key="1">
    <source>
        <dbReference type="ARBA" id="ARBA00022729"/>
    </source>
</evidence>
<proteinExistence type="predicted"/>
<evidence type="ECO:0000313" key="6">
    <source>
        <dbReference type="Proteomes" id="UP000001887"/>
    </source>
</evidence>
<dbReference type="SUPFAM" id="SSF49899">
    <property type="entry name" value="Concanavalin A-like lectins/glucanases"/>
    <property type="match status" value="1"/>
</dbReference>
<name>D2R920_PIRSD</name>
<keyword evidence="3" id="KW-0472">Membrane</keyword>
<evidence type="ECO:0000313" key="5">
    <source>
        <dbReference type="EMBL" id="ADB15847.1"/>
    </source>
</evidence>
<keyword evidence="3" id="KW-0812">Transmembrane</keyword>
<protein>
    <submittedName>
        <fullName evidence="5">FecR protein</fullName>
    </submittedName>
</protein>
<sequence>MSDSTDLRPLFADYSLGRISADQLQALEAALRQDSDLRRDFIEYMNVDSALGNMAALSDVELAELETTMLDDESATTAAAPPETFTKSKTNDKLAPTFRVAIVLGTLAATLLLAASLWLASLGKNKLTPVATLLTEIDAVLLCNGQSCKTTELAAGKYRLEQGLVLLQFGGGVMVYVEAPAHFDAISNKCVELHSGRLSANVPPEGVGFTVETPEAEVIDFGTEFSVDVESGASEVHVFDGLVRVQPRSEGNLEKSGAIDLRASQAVKIDDVVKKPVSIALATDRFIRTFDESRRKFSRTIKQLSPVAFYPMAIRDQGLACVPPEYSGIVLTGDGNRPPHARGVFAGGSLRVLADSSGRGGIVKSAPPLQSGEFTLAAYVFLENRAHSAVVVTNIQRDTGSFSLELNERGFLQATVRDSAGELRSTSADALLPLRTWCHIVMTVDGEQLRLYGDGRLAASTMSAPLSSNVSTSLWFGTDSDAVRLWDGRIDEVALFDKALDDAQISELYQAALEQMGKTE</sequence>
<dbReference type="SMART" id="SM00560">
    <property type="entry name" value="LamGL"/>
    <property type="match status" value="1"/>
</dbReference>
<feature type="transmembrane region" description="Helical" evidence="3">
    <location>
        <begin position="97"/>
        <end position="120"/>
    </location>
</feature>
<feature type="domain" description="LamG-like jellyroll fold" evidence="4">
    <location>
        <begin position="372"/>
        <end position="503"/>
    </location>
</feature>
<gene>
    <name evidence="5" type="ordered locus">Psta_1166</name>
</gene>
<organism evidence="5 6">
    <name type="scientific">Pirellula staleyi (strain ATCC 27377 / DSM 6068 / ICPB 4128)</name>
    <name type="common">Pirella staleyi</name>
    <dbReference type="NCBI Taxonomy" id="530564"/>
    <lineage>
        <taxon>Bacteria</taxon>
        <taxon>Pseudomonadati</taxon>
        <taxon>Planctomycetota</taxon>
        <taxon>Planctomycetia</taxon>
        <taxon>Pirellulales</taxon>
        <taxon>Pirellulaceae</taxon>
        <taxon>Pirellula</taxon>
    </lineage>
</organism>
<dbReference type="HOGENOM" id="CLU_537334_0_0_0"/>